<dbReference type="PANTHER" id="PTHR21301:SF12">
    <property type="match status" value="1"/>
</dbReference>
<sequence length="203" mass="23531">SIVHKHWNIMQKDEELGKLFDNTPLFSYRRSRNVGDSLMKADLLQPKTRQLTFFCNLRVGTFPCLSCVCCNSIIKGDSFNHPSKGYNIKLHGFATCTTTGVIYMLKCPCGNSYVGKTKRDEDREITNRELEKQKSVTPVSRHFRMQGHNSDQLRWLVLQIVRIPPRGGEYNHILLQKEIMWIDKLNTMAPMGLNEHLNYSCFF</sequence>
<gene>
    <name evidence="1" type="ORF">XELAEV_18008386mg</name>
</gene>
<protein>
    <submittedName>
        <fullName evidence="1">Uncharacterized protein</fullName>
    </submittedName>
</protein>
<name>A0A974E3L8_XENLA</name>
<dbReference type="AlphaFoldDB" id="A0A974E3L8"/>
<accession>A0A974E3L8</accession>
<organism evidence="1 2">
    <name type="scientific">Xenopus laevis</name>
    <name type="common">African clawed frog</name>
    <dbReference type="NCBI Taxonomy" id="8355"/>
    <lineage>
        <taxon>Eukaryota</taxon>
        <taxon>Metazoa</taxon>
        <taxon>Chordata</taxon>
        <taxon>Craniata</taxon>
        <taxon>Vertebrata</taxon>
        <taxon>Euteleostomi</taxon>
        <taxon>Amphibia</taxon>
        <taxon>Batrachia</taxon>
        <taxon>Anura</taxon>
        <taxon>Pipoidea</taxon>
        <taxon>Pipidae</taxon>
        <taxon>Xenopodinae</taxon>
        <taxon>Xenopus</taxon>
        <taxon>Xenopus</taxon>
    </lineage>
</organism>
<evidence type="ECO:0000313" key="1">
    <source>
        <dbReference type="EMBL" id="OCU02623.1"/>
    </source>
</evidence>
<dbReference type="PANTHER" id="PTHR21301">
    <property type="entry name" value="REVERSE TRANSCRIPTASE"/>
    <property type="match status" value="1"/>
</dbReference>
<dbReference type="Proteomes" id="UP000694892">
    <property type="component" value="Chromosome 1L"/>
</dbReference>
<reference evidence="2" key="1">
    <citation type="journal article" date="2016" name="Nature">
        <title>Genome evolution in the allotetraploid frog Xenopus laevis.</title>
        <authorList>
            <person name="Session A.M."/>
            <person name="Uno Y."/>
            <person name="Kwon T."/>
            <person name="Chapman J.A."/>
            <person name="Toyoda A."/>
            <person name="Takahashi S."/>
            <person name="Fukui A."/>
            <person name="Hikosaka A."/>
            <person name="Suzuki A."/>
            <person name="Kondo M."/>
            <person name="van Heeringen S.J."/>
            <person name="Quigley I."/>
            <person name="Heinz S."/>
            <person name="Ogino H."/>
            <person name="Ochi H."/>
            <person name="Hellsten U."/>
            <person name="Lyons J.B."/>
            <person name="Simakov O."/>
            <person name="Putnam N."/>
            <person name="Stites J."/>
            <person name="Kuroki Y."/>
            <person name="Tanaka T."/>
            <person name="Michiue T."/>
            <person name="Watanabe M."/>
            <person name="Bogdanovic O."/>
            <person name="Lister R."/>
            <person name="Georgiou G."/>
            <person name="Paranjpe S.S."/>
            <person name="van Kruijsbergen I."/>
            <person name="Shu S."/>
            <person name="Carlson J."/>
            <person name="Kinoshita T."/>
            <person name="Ohta Y."/>
            <person name="Mawaribuchi S."/>
            <person name="Jenkins J."/>
            <person name="Grimwood J."/>
            <person name="Schmutz J."/>
            <person name="Mitros T."/>
            <person name="Mozaffari S.V."/>
            <person name="Suzuki Y."/>
            <person name="Haramoto Y."/>
            <person name="Yamamoto T.S."/>
            <person name="Takagi C."/>
            <person name="Heald R."/>
            <person name="Miller K."/>
            <person name="Haudenschild C."/>
            <person name="Kitzman J."/>
            <person name="Nakayama T."/>
            <person name="Izutsu Y."/>
            <person name="Robert J."/>
            <person name="Fortriede J."/>
            <person name="Burns K."/>
            <person name="Lotay V."/>
            <person name="Karimi K."/>
            <person name="Yasuoka Y."/>
            <person name="Dichmann D.S."/>
            <person name="Flajnik M.F."/>
            <person name="Houston D.W."/>
            <person name="Shendure J."/>
            <person name="DuPasquier L."/>
            <person name="Vize P.D."/>
            <person name="Zorn A.M."/>
            <person name="Ito M."/>
            <person name="Marcotte E.M."/>
            <person name="Wallingford J.B."/>
            <person name="Ito Y."/>
            <person name="Asashima M."/>
            <person name="Ueno N."/>
            <person name="Matsuda Y."/>
            <person name="Veenstra G.J."/>
            <person name="Fujiyama A."/>
            <person name="Harland R.M."/>
            <person name="Taira M."/>
            <person name="Rokhsar D.S."/>
        </authorList>
    </citation>
    <scope>NUCLEOTIDE SEQUENCE [LARGE SCALE GENOMIC DNA]</scope>
    <source>
        <strain evidence="2">J</strain>
    </source>
</reference>
<dbReference type="EMBL" id="CM004466">
    <property type="protein sequence ID" value="OCU02623.1"/>
    <property type="molecule type" value="Genomic_DNA"/>
</dbReference>
<proteinExistence type="predicted"/>
<evidence type="ECO:0000313" key="2">
    <source>
        <dbReference type="Proteomes" id="UP000694892"/>
    </source>
</evidence>
<feature type="non-terminal residue" evidence="1">
    <location>
        <position position="1"/>
    </location>
</feature>